<comment type="caution">
    <text evidence="6">The sequence shown here is derived from an EMBL/GenBank/DDBJ whole genome shotgun (WGS) entry which is preliminary data.</text>
</comment>
<dbReference type="InterPro" id="IPR036047">
    <property type="entry name" value="F-box-like_dom_sf"/>
</dbReference>
<dbReference type="Proteomes" id="UP000653454">
    <property type="component" value="Unassembled WGS sequence"/>
</dbReference>
<dbReference type="Pfam" id="PF19270">
    <property type="entry name" value="FBO_C"/>
    <property type="match status" value="1"/>
</dbReference>
<dbReference type="GO" id="GO:0031146">
    <property type="term" value="P:SCF-dependent proteasomal ubiquitin-dependent protein catabolic process"/>
    <property type="evidence" value="ECO:0007669"/>
    <property type="project" value="TreeGrafter"/>
</dbReference>
<gene>
    <name evidence="6" type="ORF">PLXY2_LOCUS15601</name>
</gene>
<dbReference type="InterPro" id="IPR019734">
    <property type="entry name" value="TPR_rpt"/>
</dbReference>
<accession>A0A8S4GC92</accession>
<evidence type="ECO:0000256" key="1">
    <source>
        <dbReference type="ARBA" id="ARBA00022786"/>
    </source>
</evidence>
<dbReference type="InterPro" id="IPR001810">
    <property type="entry name" value="F-box_dom"/>
</dbReference>
<dbReference type="Pfam" id="PF12937">
    <property type="entry name" value="F-box-like"/>
    <property type="match status" value="1"/>
</dbReference>
<feature type="repeat" description="TPR" evidence="2">
    <location>
        <begin position="87"/>
        <end position="120"/>
    </location>
</feature>
<organism evidence="6 7">
    <name type="scientific">Plutella xylostella</name>
    <name type="common">Diamondback moth</name>
    <name type="synonym">Plutella maculipennis</name>
    <dbReference type="NCBI Taxonomy" id="51655"/>
    <lineage>
        <taxon>Eukaryota</taxon>
        <taxon>Metazoa</taxon>
        <taxon>Ecdysozoa</taxon>
        <taxon>Arthropoda</taxon>
        <taxon>Hexapoda</taxon>
        <taxon>Insecta</taxon>
        <taxon>Pterygota</taxon>
        <taxon>Neoptera</taxon>
        <taxon>Endopterygota</taxon>
        <taxon>Lepidoptera</taxon>
        <taxon>Glossata</taxon>
        <taxon>Ditrysia</taxon>
        <taxon>Yponomeutoidea</taxon>
        <taxon>Plutellidae</taxon>
        <taxon>Plutella</taxon>
    </lineage>
</organism>
<dbReference type="PANTHER" id="PTHR12874:SF29">
    <property type="entry name" value="F-BOX ONLY PROTEIN 9"/>
    <property type="match status" value="1"/>
</dbReference>
<dbReference type="AlphaFoldDB" id="A0A8S4GC92"/>
<feature type="compositionally biased region" description="Acidic residues" evidence="3">
    <location>
        <begin position="19"/>
        <end position="44"/>
    </location>
</feature>
<feature type="region of interest" description="Disordered" evidence="3">
    <location>
        <begin position="1"/>
        <end position="88"/>
    </location>
</feature>
<name>A0A8S4GC92_PLUXY</name>
<evidence type="ECO:0000313" key="6">
    <source>
        <dbReference type="EMBL" id="CAG9137347.1"/>
    </source>
</evidence>
<evidence type="ECO:0000256" key="2">
    <source>
        <dbReference type="PROSITE-ProRule" id="PRU00339"/>
    </source>
</evidence>
<feature type="domain" description="F-box" evidence="4">
    <location>
        <begin position="195"/>
        <end position="243"/>
    </location>
</feature>
<reference evidence="6" key="1">
    <citation type="submission" date="2020-11" db="EMBL/GenBank/DDBJ databases">
        <authorList>
            <person name="Whiteford S."/>
        </authorList>
    </citation>
    <scope>NUCLEOTIDE SEQUENCE</scope>
</reference>
<evidence type="ECO:0000259" key="4">
    <source>
        <dbReference type="Pfam" id="PF12937"/>
    </source>
</evidence>
<evidence type="ECO:0000259" key="5">
    <source>
        <dbReference type="Pfam" id="PF19270"/>
    </source>
</evidence>
<dbReference type="InterPro" id="IPR045464">
    <property type="entry name" value="Hrt3/FBXO9_C"/>
</dbReference>
<dbReference type="GO" id="GO:0019005">
    <property type="term" value="C:SCF ubiquitin ligase complex"/>
    <property type="evidence" value="ECO:0007669"/>
    <property type="project" value="TreeGrafter"/>
</dbReference>
<dbReference type="PANTHER" id="PTHR12874">
    <property type="entry name" value="F-BOX ONLY PROTEIN 48-RELATED"/>
    <property type="match status" value="1"/>
</dbReference>
<dbReference type="GO" id="GO:0005737">
    <property type="term" value="C:cytoplasm"/>
    <property type="evidence" value="ECO:0007669"/>
    <property type="project" value="TreeGrafter"/>
</dbReference>
<proteinExistence type="predicted"/>
<feature type="compositionally biased region" description="Polar residues" evidence="3">
    <location>
        <begin position="50"/>
        <end position="63"/>
    </location>
</feature>
<evidence type="ECO:0000313" key="7">
    <source>
        <dbReference type="Proteomes" id="UP000653454"/>
    </source>
</evidence>
<dbReference type="EMBL" id="CAJHNJ030000211">
    <property type="protein sequence ID" value="CAG9137347.1"/>
    <property type="molecule type" value="Genomic_DNA"/>
</dbReference>
<protein>
    <submittedName>
        <fullName evidence="6">(diamondback moth) hypothetical protein</fullName>
    </submittedName>
</protein>
<dbReference type="SUPFAM" id="SSF81383">
    <property type="entry name" value="F-box domain"/>
    <property type="match status" value="1"/>
</dbReference>
<feature type="domain" description="F-box protein Hrt3/FBXO9 C-terminal" evidence="5">
    <location>
        <begin position="259"/>
        <end position="380"/>
    </location>
</feature>
<keyword evidence="1" id="KW-0833">Ubl conjugation pathway</keyword>
<feature type="region of interest" description="Disordered" evidence="3">
    <location>
        <begin position="128"/>
        <end position="163"/>
    </location>
</feature>
<evidence type="ECO:0000256" key="3">
    <source>
        <dbReference type="SAM" id="MobiDB-lite"/>
    </source>
</evidence>
<dbReference type="PROSITE" id="PS50005">
    <property type="entry name" value="TPR"/>
    <property type="match status" value="1"/>
</dbReference>
<sequence length="454" mass="52216">MDSSPSQDVARSANGSDNNGDDEESDEPDDEVNPTSTVEEDNEGDALSAFRQQWQRELVTTPSPQKQAPQPKEKEEPPPPDNDEEKAKKLFLRGIELERYGQLYEAVQHYKRAVQLLPDVEQRLYQSGDHRADTPEVESEAEAEAPRDAAPATDSESDDDDVSGDLAARFQRILARKERFCEPELPQKGVHISWLPHELVLVVLRWVVSSELDAASLERVALACRGLYLAARDPDLWRSLCVRTWGLDCGTPKSLGYPSWRQMYVRRARLLLHGCYISKTTYLRHGENAYQDTFYRPCYLIEYYRYLRFFPEGLVLMWTTADEPAACVGHLKNRATKNNVQGIMSGHYRLIGDKVIVVLKKTCDKKAERLPAAHTRFRTRRRDPPPEPQEQMYHLELQLRAVKSRRNWQLAWRGYSVASRRDQWTAFEIQPAKFPPFSFSRVRNYTADSAAPLY</sequence>
<keyword evidence="7" id="KW-1185">Reference proteome</keyword>
<dbReference type="Gene3D" id="1.20.1280.50">
    <property type="match status" value="1"/>
</dbReference>
<keyword evidence="2" id="KW-0802">TPR repeat</keyword>